<dbReference type="AlphaFoldDB" id="A0A1I0RMX6"/>
<dbReference type="Proteomes" id="UP000199701">
    <property type="component" value="Unassembled WGS sequence"/>
</dbReference>
<keyword evidence="1 3" id="KW-0808">Transferase</keyword>
<proteinExistence type="inferred from homology"/>
<protein>
    <recommendedName>
        <fullName evidence="3">Acetyltransferase</fullName>
        <ecNumber evidence="3">2.3.1.-</ecNumber>
    </recommendedName>
</protein>
<dbReference type="Pfam" id="PF00132">
    <property type="entry name" value="Hexapep"/>
    <property type="match status" value="1"/>
</dbReference>
<evidence type="ECO:0000313" key="4">
    <source>
        <dbReference type="EMBL" id="SEW42618.1"/>
    </source>
</evidence>
<dbReference type="EC" id="2.3.1.-" evidence="3"/>
<comment type="similarity">
    <text evidence="3">Belongs to the transferase hexapeptide repeat family.</text>
</comment>
<dbReference type="STRING" id="99656.SAMN05421659_11953"/>
<evidence type="ECO:0000313" key="5">
    <source>
        <dbReference type="Proteomes" id="UP000199701"/>
    </source>
</evidence>
<dbReference type="InterPro" id="IPR018357">
    <property type="entry name" value="Hexapep_transf_CS"/>
</dbReference>
<dbReference type="PANTHER" id="PTHR43017:SF1">
    <property type="entry name" value="ACETYLTRANSFERASE YJL218W-RELATED"/>
    <property type="match status" value="1"/>
</dbReference>
<evidence type="ECO:0000256" key="2">
    <source>
        <dbReference type="ARBA" id="ARBA00022737"/>
    </source>
</evidence>
<gene>
    <name evidence="4" type="ORF">SAMN05421659_11953</name>
</gene>
<dbReference type="CDD" id="cd04647">
    <property type="entry name" value="LbH_MAT_like"/>
    <property type="match status" value="1"/>
</dbReference>
<dbReference type="InterPro" id="IPR011004">
    <property type="entry name" value="Trimer_LpxA-like_sf"/>
</dbReference>
<accession>A0A1I0RMX6</accession>
<dbReference type="GO" id="GO:0008870">
    <property type="term" value="F:galactoside O-acetyltransferase activity"/>
    <property type="evidence" value="ECO:0007669"/>
    <property type="project" value="TreeGrafter"/>
</dbReference>
<evidence type="ECO:0000256" key="3">
    <source>
        <dbReference type="RuleBase" id="RU367021"/>
    </source>
</evidence>
<dbReference type="OrthoDB" id="9801697at2"/>
<keyword evidence="2" id="KW-0677">Repeat</keyword>
<dbReference type="PROSITE" id="PS00101">
    <property type="entry name" value="HEXAPEP_TRANSFERASES"/>
    <property type="match status" value="1"/>
</dbReference>
<dbReference type="SUPFAM" id="SSF51161">
    <property type="entry name" value="Trimeric LpxA-like enzymes"/>
    <property type="match status" value="1"/>
</dbReference>
<dbReference type="EMBL" id="FOJI01000019">
    <property type="protein sequence ID" value="SEW42618.1"/>
    <property type="molecule type" value="Genomic_DNA"/>
</dbReference>
<dbReference type="RefSeq" id="WP_092457140.1">
    <property type="nucleotide sequence ID" value="NZ_FOJI01000019.1"/>
</dbReference>
<reference evidence="4 5" key="1">
    <citation type="submission" date="2016-10" db="EMBL/GenBank/DDBJ databases">
        <authorList>
            <person name="de Groot N.N."/>
        </authorList>
    </citation>
    <scope>NUCLEOTIDE SEQUENCE [LARGE SCALE GENOMIC DNA]</scope>
    <source>
        <strain evidence="4 5">DSM 9179</strain>
    </source>
</reference>
<name>A0A1I0RMX6_9FIRM</name>
<sequence>MKKQTTLRQDRRCVSIISILLKTVYRRKGGYWVGEYLRKKNVLYSIGKNVYFGGKLPSDPFLVSLGDNVTIASNVMMYTHDIFGEMLSKSDEYRDYNKCTSYYSPIKICNNVAIGGNVTIMPGVTIGSYVIVAGGSVVTKDIPNGVIVGGAPAKILGNTRDFVMKRYDENPRQWSWDDQLSELINYYWKE</sequence>
<dbReference type="PANTHER" id="PTHR43017">
    <property type="entry name" value="GALACTOSIDE O-ACETYLTRANSFERASE"/>
    <property type="match status" value="1"/>
</dbReference>
<keyword evidence="5" id="KW-1185">Reference proteome</keyword>
<evidence type="ECO:0000256" key="1">
    <source>
        <dbReference type="ARBA" id="ARBA00022679"/>
    </source>
</evidence>
<organism evidence="4 5">
    <name type="scientific">[Clostridium] fimetarium</name>
    <dbReference type="NCBI Taxonomy" id="99656"/>
    <lineage>
        <taxon>Bacteria</taxon>
        <taxon>Bacillati</taxon>
        <taxon>Bacillota</taxon>
        <taxon>Clostridia</taxon>
        <taxon>Lachnospirales</taxon>
        <taxon>Lachnospiraceae</taxon>
    </lineage>
</organism>
<dbReference type="Gene3D" id="2.160.10.10">
    <property type="entry name" value="Hexapeptide repeat proteins"/>
    <property type="match status" value="1"/>
</dbReference>
<dbReference type="InterPro" id="IPR039369">
    <property type="entry name" value="LacA-like"/>
</dbReference>
<keyword evidence="3" id="KW-0012">Acyltransferase</keyword>
<dbReference type="InterPro" id="IPR001451">
    <property type="entry name" value="Hexapep"/>
</dbReference>